<dbReference type="EMBL" id="QGKL01000012">
    <property type="protein sequence ID" value="PWQ98294.1"/>
    <property type="molecule type" value="Genomic_DNA"/>
</dbReference>
<evidence type="ECO:0000256" key="4">
    <source>
        <dbReference type="ARBA" id="ARBA00016218"/>
    </source>
</evidence>
<dbReference type="PANTHER" id="PTHR43071:SF1">
    <property type="entry name" value="2-AMINO-4-HYDROXY-6-HYDROXYMETHYLDIHYDROPTERIDINE PYROPHOSPHOKINASE"/>
    <property type="match status" value="1"/>
</dbReference>
<evidence type="ECO:0000256" key="7">
    <source>
        <dbReference type="ARBA" id="ARBA00022777"/>
    </source>
</evidence>
<evidence type="ECO:0000259" key="13">
    <source>
        <dbReference type="Pfam" id="PF01288"/>
    </source>
</evidence>
<dbReference type="Pfam" id="PF01288">
    <property type="entry name" value="HPPK"/>
    <property type="match status" value="1"/>
</dbReference>
<feature type="domain" description="7,8-dihydro-6-hydroxymethylpterin-pyrophosphokinase" evidence="13">
    <location>
        <begin position="7"/>
        <end position="136"/>
    </location>
</feature>
<dbReference type="RefSeq" id="WP_109822135.1">
    <property type="nucleotide sequence ID" value="NZ_QGKL01000012.1"/>
</dbReference>
<gene>
    <name evidence="14" type="primary">folK</name>
    <name evidence="14" type="ORF">DKT75_03950</name>
</gene>
<dbReference type="CDD" id="cd00483">
    <property type="entry name" value="HPPK"/>
    <property type="match status" value="1"/>
</dbReference>
<dbReference type="EC" id="2.7.6.3" evidence="3"/>
<reference evidence="14 15" key="1">
    <citation type="submission" date="2018-05" db="EMBL/GenBank/DDBJ databases">
        <title>Leucothrix arctica sp. nov., isolated from Arctic seawater.</title>
        <authorList>
            <person name="Choi A."/>
            <person name="Baek K."/>
        </authorList>
    </citation>
    <scope>NUCLEOTIDE SEQUENCE [LARGE SCALE GENOMIC DNA]</scope>
    <source>
        <strain evidence="14 15">IMCC9719</strain>
    </source>
</reference>
<dbReference type="GO" id="GO:0016301">
    <property type="term" value="F:kinase activity"/>
    <property type="evidence" value="ECO:0007669"/>
    <property type="project" value="UniProtKB-KW"/>
</dbReference>
<evidence type="ECO:0000256" key="12">
    <source>
        <dbReference type="ARBA" id="ARBA00033413"/>
    </source>
</evidence>
<organism evidence="14 15">
    <name type="scientific">Leucothrix arctica</name>
    <dbReference type="NCBI Taxonomy" id="1481894"/>
    <lineage>
        <taxon>Bacteria</taxon>
        <taxon>Pseudomonadati</taxon>
        <taxon>Pseudomonadota</taxon>
        <taxon>Gammaproteobacteria</taxon>
        <taxon>Thiotrichales</taxon>
        <taxon>Thiotrichaceae</taxon>
        <taxon>Leucothrix</taxon>
    </lineage>
</organism>
<evidence type="ECO:0000313" key="14">
    <source>
        <dbReference type="EMBL" id="PWQ98294.1"/>
    </source>
</evidence>
<comment type="caution">
    <text evidence="14">The sequence shown here is derived from an EMBL/GenBank/DDBJ whole genome shotgun (WGS) entry which is preliminary data.</text>
</comment>
<evidence type="ECO:0000256" key="5">
    <source>
        <dbReference type="ARBA" id="ARBA00022679"/>
    </source>
</evidence>
<dbReference type="GO" id="GO:0046654">
    <property type="term" value="P:tetrahydrofolate biosynthetic process"/>
    <property type="evidence" value="ECO:0007669"/>
    <property type="project" value="UniProtKB-UniPathway"/>
</dbReference>
<evidence type="ECO:0000256" key="10">
    <source>
        <dbReference type="ARBA" id="ARBA00029409"/>
    </source>
</evidence>
<keyword evidence="9" id="KW-0289">Folate biosynthesis</keyword>
<dbReference type="GO" id="GO:0005524">
    <property type="term" value="F:ATP binding"/>
    <property type="evidence" value="ECO:0007669"/>
    <property type="project" value="UniProtKB-KW"/>
</dbReference>
<dbReference type="SUPFAM" id="SSF55083">
    <property type="entry name" value="6-hydroxymethyl-7,8-dihydropterin pyrophosphokinase, HPPK"/>
    <property type="match status" value="1"/>
</dbReference>
<keyword evidence="6" id="KW-0547">Nucleotide-binding</keyword>
<comment type="similarity">
    <text evidence="2">Belongs to the HPPK family.</text>
</comment>
<keyword evidence="5" id="KW-0808">Transferase</keyword>
<evidence type="ECO:0000313" key="15">
    <source>
        <dbReference type="Proteomes" id="UP000245506"/>
    </source>
</evidence>
<evidence type="ECO:0000256" key="11">
    <source>
        <dbReference type="ARBA" id="ARBA00029766"/>
    </source>
</evidence>
<dbReference type="InterPro" id="IPR000550">
    <property type="entry name" value="Hppk"/>
</dbReference>
<protein>
    <recommendedName>
        <fullName evidence="4">2-amino-4-hydroxy-6-hydroxymethyldihydropteridine pyrophosphokinase</fullName>
        <ecNumber evidence="3">2.7.6.3</ecNumber>
    </recommendedName>
    <alternativeName>
        <fullName evidence="11">6-hydroxymethyl-7,8-dihydropterin pyrophosphokinase</fullName>
    </alternativeName>
    <alternativeName>
        <fullName evidence="12">7,8-dihydro-6-hydroxymethylpterin-pyrophosphokinase</fullName>
    </alternativeName>
</protein>
<proteinExistence type="inferred from homology"/>
<comment type="pathway">
    <text evidence="1">Cofactor biosynthesis; tetrahydrofolate biosynthesis; 2-amino-4-hydroxy-6-hydroxymethyl-7,8-dihydropteridine diphosphate from 7,8-dihydroneopterin triphosphate: step 4/4.</text>
</comment>
<evidence type="ECO:0000256" key="6">
    <source>
        <dbReference type="ARBA" id="ARBA00022741"/>
    </source>
</evidence>
<dbReference type="UniPathway" id="UPA00077">
    <property type="reaction ID" value="UER00155"/>
</dbReference>
<dbReference type="OrthoDB" id="9808041at2"/>
<evidence type="ECO:0000256" key="1">
    <source>
        <dbReference type="ARBA" id="ARBA00005051"/>
    </source>
</evidence>
<evidence type="ECO:0000256" key="3">
    <source>
        <dbReference type="ARBA" id="ARBA00013253"/>
    </source>
</evidence>
<accession>A0A317CIB0</accession>
<comment type="function">
    <text evidence="10">Catalyzes the transfer of pyrophosphate from adenosine triphosphate (ATP) to 6-hydroxymethyl-7,8-dihydropterin, an enzymatic step in folate biosynthesis pathway.</text>
</comment>
<keyword evidence="8" id="KW-0067">ATP-binding</keyword>
<dbReference type="InterPro" id="IPR035907">
    <property type="entry name" value="Hppk_sf"/>
</dbReference>
<dbReference type="GO" id="GO:0003848">
    <property type="term" value="F:2-amino-4-hydroxy-6-hydroxymethyldihydropteridine diphosphokinase activity"/>
    <property type="evidence" value="ECO:0007669"/>
    <property type="project" value="UniProtKB-EC"/>
</dbReference>
<evidence type="ECO:0000256" key="8">
    <source>
        <dbReference type="ARBA" id="ARBA00022840"/>
    </source>
</evidence>
<dbReference type="NCBIfam" id="TIGR01498">
    <property type="entry name" value="folK"/>
    <property type="match status" value="1"/>
</dbReference>
<name>A0A317CIB0_9GAMM</name>
<dbReference type="PANTHER" id="PTHR43071">
    <property type="entry name" value="2-AMINO-4-HYDROXY-6-HYDROXYMETHYLDIHYDROPTERIDINE PYROPHOSPHOKINASE"/>
    <property type="match status" value="1"/>
</dbReference>
<dbReference type="AlphaFoldDB" id="A0A317CIB0"/>
<evidence type="ECO:0000256" key="2">
    <source>
        <dbReference type="ARBA" id="ARBA00005810"/>
    </source>
</evidence>
<dbReference type="Proteomes" id="UP000245506">
    <property type="component" value="Unassembled WGS sequence"/>
</dbReference>
<evidence type="ECO:0000256" key="9">
    <source>
        <dbReference type="ARBA" id="ARBA00022909"/>
    </source>
</evidence>
<sequence>MSLTQCYIGLGSNLGESQDTLAAALTALKSNDAIKHIEVSSYYQSKPHGPQDQPDYLNAVAGFETSLDSEVLLDLLQAIEQKYGRVRTGERWTARTLDLDILLYGQQVINTPRLTVPHPWMTRREFVLYPLYELAPDLCLPDGESLKDCLKKVSDDTLVRLKSVT</sequence>
<keyword evidence="15" id="KW-1185">Reference proteome</keyword>
<dbReference type="GO" id="GO:0046656">
    <property type="term" value="P:folic acid biosynthetic process"/>
    <property type="evidence" value="ECO:0007669"/>
    <property type="project" value="UniProtKB-KW"/>
</dbReference>
<dbReference type="Gene3D" id="3.30.70.560">
    <property type="entry name" value="7,8-Dihydro-6-hydroxymethylpterin-pyrophosphokinase HPPK"/>
    <property type="match status" value="1"/>
</dbReference>
<keyword evidence="7 14" id="KW-0418">Kinase</keyword>